<dbReference type="GO" id="GO:0140662">
    <property type="term" value="F:ATP-dependent protein folding chaperone"/>
    <property type="evidence" value="ECO:0007669"/>
    <property type="project" value="InterPro"/>
</dbReference>
<dbReference type="Proteomes" id="UP000481360">
    <property type="component" value="Unassembled WGS sequence"/>
</dbReference>
<dbReference type="InterPro" id="IPR036890">
    <property type="entry name" value="HATPase_C_sf"/>
</dbReference>
<dbReference type="GO" id="GO:0005524">
    <property type="term" value="F:ATP binding"/>
    <property type="evidence" value="ECO:0007669"/>
    <property type="project" value="UniProtKB-KW"/>
</dbReference>
<comment type="caution">
    <text evidence="5">The sequence shown here is derived from an EMBL/GenBank/DDBJ whole genome shotgun (WGS) entry which is preliminary data.</text>
</comment>
<evidence type="ECO:0008006" key="7">
    <source>
        <dbReference type="Google" id="ProtNLM"/>
    </source>
</evidence>
<evidence type="ECO:0000256" key="4">
    <source>
        <dbReference type="ARBA" id="ARBA00023186"/>
    </source>
</evidence>
<dbReference type="InterPro" id="IPR001404">
    <property type="entry name" value="Hsp90_fam"/>
</dbReference>
<dbReference type="PANTHER" id="PTHR11528">
    <property type="entry name" value="HEAT SHOCK PROTEIN 90 FAMILY MEMBER"/>
    <property type="match status" value="1"/>
</dbReference>
<dbReference type="InterPro" id="IPR020575">
    <property type="entry name" value="Hsp90_N"/>
</dbReference>
<proteinExistence type="inferred from homology"/>
<keyword evidence="2" id="KW-0547">Nucleotide-binding</keyword>
<evidence type="ECO:0000256" key="2">
    <source>
        <dbReference type="ARBA" id="ARBA00022741"/>
    </source>
</evidence>
<dbReference type="GO" id="GO:0051082">
    <property type="term" value="F:unfolded protein binding"/>
    <property type="evidence" value="ECO:0007669"/>
    <property type="project" value="InterPro"/>
</dbReference>
<dbReference type="GO" id="GO:0016887">
    <property type="term" value="F:ATP hydrolysis activity"/>
    <property type="evidence" value="ECO:0007669"/>
    <property type="project" value="InterPro"/>
</dbReference>
<sequence length="1087" mass="120902">MKDSFTRQLCFAVDAQGYGRGNTAKQTEMQNELSTLLETAAEAAGLHRKNWSKDPRGDEELALIPVTEPEHKVIDAFVRELASQLYARNLDRAVEDRLRLRLAFAHGPVGLGSMGFTGQVVVKVKRLLNSGLARQALAHVPEAHLVVVLAQDVYTDLVVGGLTSLEPTLFARAVVTEKEFSADAWFWLPGVEPEKLRHALTVPAAAPQMSADRGLAAVVAATQGIREVVSSRYDRGADVSHTLGVFRRIVELVDVHAPMTTYGSTPQIALAYVLAELSVIHNHRSQADPAAEFGSAAQLRRDMDLLAESMSGVEVRDFEATRRLIGRMSLVDPEQFKQVAGMHATPTARCFSLLWGLARLAQLLDNPGLVDAELPSDVVQRKNVLEVRHGPSDGCVQIDLAVTERIGFRIAAEAHHVVRRYFAELEDAWRRSHLIPPTIRFELDTPNWRDRSLEVHEVRVDPRPITRLLMGRALYGDRPHVWLRELVQNSIDAVELGGRRDRDYVPRVEVEFEDTHHVTIRDNGIGMTYQQVLTQLSVLGRSGWRDTSVAEGADASAFFGRFGIGFASVFSVASSLEVHTRTADMSESHGIAIRFSSADKPFYTDFVRCPVGTEIRITLTSAMTFTEFRDAMTDLFAYLPPYVVVSPNVHIPSSLSDFSTLARDAANCAGWSILESTRTLRVEAYEVDFKIEILYDPKPHKRKGRGSGRPKYGTLGRTTMTFCVDGIRIDKQYGFRPYDGASGPRQGSHNLNLEGCYVTVNFRRETAPVAASRNNLDIDGDFKKELAAVIFAQVAALLPKLVANVRTSCINGRDQRRAVLATLVNLFPDSQHRYHNRLTDATFHPNEMLESAVVVVYHAQCPALIVSRAGKERHALLDDVNPDQCRTVVLESLTAHAVFPAFVRTTGLDSWMVATTFHEMSLIEQAWPHEAPLRVVDEAAQLYEDFQTVLPEIRDGQLWLLLRGDYALSEGSVFGDALILPLPGRKRGVARDIGLARRRSEISATERPRKMFNRGHALLAALEQTLADGDETKRATVQVWLDRLCKDVLDERSVRAANVVLRKLLDELVDITGTSFSQWDVKDLTVS</sequence>
<keyword evidence="3" id="KW-0067">ATP-binding</keyword>
<keyword evidence="6" id="KW-1185">Reference proteome</keyword>
<organism evidence="5 6">
    <name type="scientific">Lentzea alba</name>
    <dbReference type="NCBI Taxonomy" id="2714351"/>
    <lineage>
        <taxon>Bacteria</taxon>
        <taxon>Bacillati</taxon>
        <taxon>Actinomycetota</taxon>
        <taxon>Actinomycetes</taxon>
        <taxon>Pseudonocardiales</taxon>
        <taxon>Pseudonocardiaceae</taxon>
        <taxon>Lentzea</taxon>
    </lineage>
</organism>
<evidence type="ECO:0000256" key="1">
    <source>
        <dbReference type="ARBA" id="ARBA00008239"/>
    </source>
</evidence>
<keyword evidence="4" id="KW-0143">Chaperone</keyword>
<dbReference type="Pfam" id="PF13589">
    <property type="entry name" value="HATPase_c_3"/>
    <property type="match status" value="1"/>
</dbReference>
<evidence type="ECO:0000256" key="3">
    <source>
        <dbReference type="ARBA" id="ARBA00022840"/>
    </source>
</evidence>
<dbReference type="RefSeq" id="WP_166053717.1">
    <property type="nucleotide sequence ID" value="NZ_JAAMPJ010000014.1"/>
</dbReference>
<gene>
    <name evidence="5" type="ORF">G7043_38960</name>
</gene>
<dbReference type="AlphaFoldDB" id="A0A7C9RW29"/>
<dbReference type="PRINTS" id="PR00775">
    <property type="entry name" value="HEATSHOCK90"/>
</dbReference>
<protein>
    <recommendedName>
        <fullName evidence="7">Histidine kinase-, DNA gyrase B-, and HSP90-like ATPase</fullName>
    </recommendedName>
</protein>
<dbReference type="EMBL" id="JAAMPJ010000014">
    <property type="protein sequence ID" value="NGY64911.1"/>
    <property type="molecule type" value="Genomic_DNA"/>
</dbReference>
<dbReference type="Gene3D" id="3.30.565.10">
    <property type="entry name" value="Histidine kinase-like ATPase, C-terminal domain"/>
    <property type="match status" value="1"/>
</dbReference>
<evidence type="ECO:0000313" key="5">
    <source>
        <dbReference type="EMBL" id="NGY64911.1"/>
    </source>
</evidence>
<dbReference type="SUPFAM" id="SSF55874">
    <property type="entry name" value="ATPase domain of HSP90 chaperone/DNA topoisomerase II/histidine kinase"/>
    <property type="match status" value="1"/>
</dbReference>
<accession>A0A7C9RW29</accession>
<comment type="similarity">
    <text evidence="1">Belongs to the heat shock protein 90 family.</text>
</comment>
<name>A0A7C9RW29_9PSEU</name>
<evidence type="ECO:0000313" key="6">
    <source>
        <dbReference type="Proteomes" id="UP000481360"/>
    </source>
</evidence>
<reference evidence="5 6" key="1">
    <citation type="submission" date="2020-03" db="EMBL/GenBank/DDBJ databases">
        <title>Isolation and identification of active actinomycetes.</title>
        <authorList>
            <person name="Sun X."/>
        </authorList>
    </citation>
    <scope>NUCLEOTIDE SEQUENCE [LARGE SCALE GENOMIC DNA]</scope>
    <source>
        <strain evidence="5 6">NEAU-D13</strain>
    </source>
</reference>